<evidence type="ECO:0000313" key="1">
    <source>
        <dbReference type="EMBL" id="PLB39775.1"/>
    </source>
</evidence>
<dbReference type="Proteomes" id="UP000234585">
    <property type="component" value="Unassembled WGS sequence"/>
</dbReference>
<dbReference type="EMBL" id="KZ559127">
    <property type="protein sequence ID" value="PLB39775.1"/>
    <property type="molecule type" value="Genomic_DNA"/>
</dbReference>
<accession>A0A2I2FGL7</accession>
<dbReference type="GeneID" id="36523349"/>
<proteinExistence type="predicted"/>
<reference evidence="1 2" key="1">
    <citation type="submission" date="2017-12" db="EMBL/GenBank/DDBJ databases">
        <authorList>
            <consortium name="DOE Joint Genome Institute"/>
            <person name="Haridas S."/>
            <person name="Kjaerbolling I."/>
            <person name="Vesth T.C."/>
            <person name="Frisvad J.C."/>
            <person name="Nybo J.L."/>
            <person name="Theobald S."/>
            <person name="Kuo A."/>
            <person name="Bowyer P."/>
            <person name="Matsuda Y."/>
            <person name="Mondo S."/>
            <person name="Lyhne E.K."/>
            <person name="Kogle M.E."/>
            <person name="Clum A."/>
            <person name="Lipzen A."/>
            <person name="Salamov A."/>
            <person name="Ngan C.Y."/>
            <person name="Daum C."/>
            <person name="Chiniquy J."/>
            <person name="Barry K."/>
            <person name="LaButti K."/>
            <person name="Simmons B.A."/>
            <person name="Magnuson J.K."/>
            <person name="Mortensen U.H."/>
            <person name="Larsen T.O."/>
            <person name="Grigoriev I.V."/>
            <person name="Baker S.E."/>
            <person name="Andersen M.R."/>
            <person name="Nordberg H.P."/>
            <person name="Cantor M.N."/>
            <person name="Hua S.X."/>
        </authorList>
    </citation>
    <scope>NUCLEOTIDE SEQUENCE [LARGE SCALE GENOMIC DNA]</scope>
    <source>
        <strain evidence="1 2">CBS 102.13</strain>
    </source>
</reference>
<organism evidence="1 2">
    <name type="scientific">Aspergillus candidus</name>
    <dbReference type="NCBI Taxonomy" id="41067"/>
    <lineage>
        <taxon>Eukaryota</taxon>
        <taxon>Fungi</taxon>
        <taxon>Dikarya</taxon>
        <taxon>Ascomycota</taxon>
        <taxon>Pezizomycotina</taxon>
        <taxon>Eurotiomycetes</taxon>
        <taxon>Eurotiomycetidae</taxon>
        <taxon>Eurotiales</taxon>
        <taxon>Aspergillaceae</taxon>
        <taxon>Aspergillus</taxon>
        <taxon>Aspergillus subgen. Circumdati</taxon>
    </lineage>
</organism>
<evidence type="ECO:0000313" key="2">
    <source>
        <dbReference type="Proteomes" id="UP000234585"/>
    </source>
</evidence>
<sequence>MAQPQDLQAHIDHLDSLPLEETIQEMLRLFPGLTPSVSPTADRLITHNNYSGIAHLDSLGRLYLQTGRRCTAEHASFATRLSYLPLDPLFLELYERSNDIRKAAITAGTATEPSYEGQGCACCRGEPSAVILMGFADGESLYFEEGEYQRLWGDVESAGMRFFHEGENRESRVCMLMASKEQVEDLMERERGAIAML</sequence>
<gene>
    <name evidence="1" type="ORF">BDW47DRAFT_124108</name>
</gene>
<name>A0A2I2FGL7_ASPCN</name>
<protein>
    <submittedName>
        <fullName evidence="1">Uncharacterized protein</fullName>
    </submittedName>
</protein>
<keyword evidence="2" id="KW-1185">Reference proteome</keyword>
<dbReference type="AlphaFoldDB" id="A0A2I2FGL7"/>
<dbReference type="RefSeq" id="XP_024673787.1">
    <property type="nucleotide sequence ID" value="XM_024816189.1"/>
</dbReference>
<dbReference type="OrthoDB" id="4475425at2759"/>